<protein>
    <submittedName>
        <fullName evidence="1">Uncharacterized protein</fullName>
    </submittedName>
</protein>
<gene>
    <name evidence="1" type="ORF">SVIM_LOCUS325089</name>
</gene>
<proteinExistence type="predicted"/>
<reference evidence="1" key="1">
    <citation type="submission" date="2019-03" db="EMBL/GenBank/DDBJ databases">
        <authorList>
            <person name="Mank J."/>
            <person name="Almeida P."/>
        </authorList>
    </citation>
    <scope>NUCLEOTIDE SEQUENCE</scope>
    <source>
        <strain evidence="1">78183</strain>
    </source>
</reference>
<name>A0A6N2M6T7_SALVM</name>
<organism evidence="1">
    <name type="scientific">Salix viminalis</name>
    <name type="common">Common osier</name>
    <name type="synonym">Basket willow</name>
    <dbReference type="NCBI Taxonomy" id="40686"/>
    <lineage>
        <taxon>Eukaryota</taxon>
        <taxon>Viridiplantae</taxon>
        <taxon>Streptophyta</taxon>
        <taxon>Embryophyta</taxon>
        <taxon>Tracheophyta</taxon>
        <taxon>Spermatophyta</taxon>
        <taxon>Magnoliopsida</taxon>
        <taxon>eudicotyledons</taxon>
        <taxon>Gunneridae</taxon>
        <taxon>Pentapetalae</taxon>
        <taxon>rosids</taxon>
        <taxon>fabids</taxon>
        <taxon>Malpighiales</taxon>
        <taxon>Salicaceae</taxon>
        <taxon>Saliceae</taxon>
        <taxon>Salix</taxon>
    </lineage>
</organism>
<sequence>MTHLSLDFLRWKVVLLRSFTQKVCNFQFQVLNWFLSQLPAVTCKMMMGLYGMFLMRSWIENLIWTGSGRGDTINFTLLDIVMASYLEKKLLHKRDSILVLSNRCLQDTTGVLLEVLQVHLPAFQMH</sequence>
<dbReference type="AlphaFoldDB" id="A0A6N2M6T7"/>
<accession>A0A6N2M6T7</accession>
<evidence type="ECO:0000313" key="1">
    <source>
        <dbReference type="EMBL" id="VFU49341.1"/>
    </source>
</evidence>
<dbReference type="EMBL" id="CAADRP010001707">
    <property type="protein sequence ID" value="VFU49341.1"/>
    <property type="molecule type" value="Genomic_DNA"/>
</dbReference>